<dbReference type="Proteomes" id="UP000887574">
    <property type="component" value="Unplaced"/>
</dbReference>
<evidence type="ECO:0000313" key="3">
    <source>
        <dbReference type="WBParaSite" id="jg8484"/>
    </source>
</evidence>
<keyword evidence="2" id="KW-1185">Reference proteome</keyword>
<keyword evidence="1" id="KW-0812">Transmembrane</keyword>
<accession>A0A915EMS9</accession>
<sequence>MLSYVRIKGKSECLQSFEDVLIEPFLVDPAVAGIHFNNFSTTSSLTLPLRTFLATIEQLKKSGIAEAEILDPLIIKLSSSCMCSKLPSMCSKLRRLDVGYVYFRIKWVNFVTLLSCVIFHSLF</sequence>
<keyword evidence="1" id="KW-0472">Membrane</keyword>
<dbReference type="WBParaSite" id="jg8484">
    <property type="protein sequence ID" value="jg8484"/>
    <property type="gene ID" value="jg8484"/>
</dbReference>
<protein>
    <submittedName>
        <fullName evidence="3">Uncharacterized protein</fullName>
    </submittedName>
</protein>
<name>A0A915EMS9_9BILA</name>
<proteinExistence type="predicted"/>
<organism evidence="2 3">
    <name type="scientific">Ditylenchus dipsaci</name>
    <dbReference type="NCBI Taxonomy" id="166011"/>
    <lineage>
        <taxon>Eukaryota</taxon>
        <taxon>Metazoa</taxon>
        <taxon>Ecdysozoa</taxon>
        <taxon>Nematoda</taxon>
        <taxon>Chromadorea</taxon>
        <taxon>Rhabditida</taxon>
        <taxon>Tylenchina</taxon>
        <taxon>Tylenchomorpha</taxon>
        <taxon>Sphaerularioidea</taxon>
        <taxon>Anguinidae</taxon>
        <taxon>Anguininae</taxon>
        <taxon>Ditylenchus</taxon>
    </lineage>
</organism>
<keyword evidence="1" id="KW-1133">Transmembrane helix</keyword>
<reference evidence="3" key="1">
    <citation type="submission" date="2022-11" db="UniProtKB">
        <authorList>
            <consortium name="WormBaseParasite"/>
        </authorList>
    </citation>
    <scope>IDENTIFICATION</scope>
</reference>
<evidence type="ECO:0000313" key="2">
    <source>
        <dbReference type="Proteomes" id="UP000887574"/>
    </source>
</evidence>
<evidence type="ECO:0000256" key="1">
    <source>
        <dbReference type="SAM" id="Phobius"/>
    </source>
</evidence>
<dbReference type="AlphaFoldDB" id="A0A915EMS9"/>
<feature type="transmembrane region" description="Helical" evidence="1">
    <location>
        <begin position="101"/>
        <end position="122"/>
    </location>
</feature>